<organism evidence="2 3">
    <name type="scientific">Vasconcelosia minhoensis LEGE 07310</name>
    <dbReference type="NCBI Taxonomy" id="915328"/>
    <lineage>
        <taxon>Bacteria</taxon>
        <taxon>Bacillati</taxon>
        <taxon>Cyanobacteriota</taxon>
        <taxon>Cyanophyceae</taxon>
        <taxon>Nodosilineales</taxon>
        <taxon>Cymatolegaceae</taxon>
        <taxon>Vasconcelosia</taxon>
        <taxon>Vasconcelosia minhoensis</taxon>
    </lineage>
</organism>
<sequence>MTPAILIGRELDLDPVSISYIIGMTWFVSGFATFVQVTFPARGDRHGGGFSRLLIVAGCSATSKYYSVCRAKRETAAQLLSVQVISSCY</sequence>
<gene>
    <name evidence="2" type="ORF">IQ241_08310</name>
</gene>
<dbReference type="RefSeq" id="WP_193905958.1">
    <property type="nucleotide sequence ID" value="NZ_JADEXG010000015.1"/>
</dbReference>
<dbReference type="Proteomes" id="UP000636505">
    <property type="component" value="Unassembled WGS sequence"/>
</dbReference>
<dbReference type="AlphaFoldDB" id="A0A8J7A640"/>
<keyword evidence="1" id="KW-1133">Transmembrane helix</keyword>
<keyword evidence="3" id="KW-1185">Reference proteome</keyword>
<evidence type="ECO:0000313" key="3">
    <source>
        <dbReference type="Proteomes" id="UP000636505"/>
    </source>
</evidence>
<evidence type="ECO:0000313" key="2">
    <source>
        <dbReference type="EMBL" id="MBE9077297.1"/>
    </source>
</evidence>
<name>A0A8J7A640_9CYAN</name>
<keyword evidence="1" id="KW-0472">Membrane</keyword>
<comment type="caution">
    <text evidence="2">The sequence shown here is derived from an EMBL/GenBank/DDBJ whole genome shotgun (WGS) entry which is preliminary data.</text>
</comment>
<reference evidence="2" key="1">
    <citation type="submission" date="2020-10" db="EMBL/GenBank/DDBJ databases">
        <authorList>
            <person name="Castelo-Branco R."/>
            <person name="Eusebio N."/>
            <person name="Adriana R."/>
            <person name="Vieira A."/>
            <person name="Brugerolle De Fraissinette N."/>
            <person name="Rezende De Castro R."/>
            <person name="Schneider M.P."/>
            <person name="Vasconcelos V."/>
            <person name="Leao P.N."/>
        </authorList>
    </citation>
    <scope>NUCLEOTIDE SEQUENCE</scope>
    <source>
        <strain evidence="2">LEGE 07310</strain>
    </source>
</reference>
<evidence type="ECO:0000256" key="1">
    <source>
        <dbReference type="SAM" id="Phobius"/>
    </source>
</evidence>
<feature type="transmembrane region" description="Helical" evidence="1">
    <location>
        <begin position="20"/>
        <end position="39"/>
    </location>
</feature>
<keyword evidence="1" id="KW-0812">Transmembrane</keyword>
<proteinExistence type="predicted"/>
<accession>A0A8J7A640</accession>
<protein>
    <submittedName>
        <fullName evidence="2">Uncharacterized protein</fullName>
    </submittedName>
</protein>
<dbReference type="EMBL" id="JADEXG010000015">
    <property type="protein sequence ID" value="MBE9077297.1"/>
    <property type="molecule type" value="Genomic_DNA"/>
</dbReference>